<feature type="domain" description="Protein kinase" evidence="11">
    <location>
        <begin position="123"/>
        <end position="409"/>
    </location>
</feature>
<keyword evidence="4" id="KW-0808">Transferase</keyword>
<dbReference type="PROSITE" id="PS50011">
    <property type="entry name" value="PROTEIN_KINASE_DOM"/>
    <property type="match status" value="1"/>
</dbReference>
<evidence type="ECO:0000256" key="3">
    <source>
        <dbReference type="ARBA" id="ARBA00022553"/>
    </source>
</evidence>
<gene>
    <name evidence="12" type="primary">At1g54610_12</name>
    <name evidence="12" type="ORF">Zm00014a_041078</name>
</gene>
<evidence type="ECO:0000259" key="11">
    <source>
        <dbReference type="PROSITE" id="PS50011"/>
    </source>
</evidence>
<dbReference type="PROSITE" id="PS00107">
    <property type="entry name" value="PROTEIN_KINASE_ATP"/>
    <property type="match status" value="1"/>
</dbReference>
<dbReference type="Gene3D" id="1.10.510.10">
    <property type="entry name" value="Transferase(Phosphotransferase) domain 1"/>
    <property type="match status" value="1"/>
</dbReference>
<protein>
    <recommendedName>
        <fullName evidence="2">[RNA-polymerase]-subunit kinase</fullName>
        <ecNumber evidence="2">2.7.11.23</ecNumber>
    </recommendedName>
</protein>
<keyword evidence="6 12" id="KW-0418">Kinase</keyword>
<feature type="region of interest" description="Disordered" evidence="10">
    <location>
        <begin position="568"/>
        <end position="610"/>
    </location>
</feature>
<dbReference type="InterPro" id="IPR017441">
    <property type="entry name" value="Protein_kinase_ATP_BS"/>
</dbReference>
<dbReference type="InterPro" id="IPR000719">
    <property type="entry name" value="Prot_kinase_dom"/>
</dbReference>
<evidence type="ECO:0000256" key="6">
    <source>
        <dbReference type="ARBA" id="ARBA00022777"/>
    </source>
</evidence>
<feature type="compositionally biased region" description="Basic and acidic residues" evidence="10">
    <location>
        <begin position="431"/>
        <end position="440"/>
    </location>
</feature>
<dbReference type="PANTHER" id="PTHR24056">
    <property type="entry name" value="CELL DIVISION PROTEIN KINASE"/>
    <property type="match status" value="1"/>
</dbReference>
<feature type="compositionally biased region" description="Basic and acidic residues" evidence="10">
    <location>
        <begin position="535"/>
        <end position="544"/>
    </location>
</feature>
<comment type="caution">
    <text evidence="12">The sequence shown here is derived from an EMBL/GenBank/DDBJ whole genome shotgun (WGS) entry which is preliminary data.</text>
</comment>
<evidence type="ECO:0000256" key="2">
    <source>
        <dbReference type="ARBA" id="ARBA00012409"/>
    </source>
</evidence>
<dbReference type="FunFam" id="3.30.200.20:FF:000890">
    <property type="entry name" value="Putative serine/threonine-protein kinase"/>
    <property type="match status" value="1"/>
</dbReference>
<evidence type="ECO:0000256" key="7">
    <source>
        <dbReference type="ARBA" id="ARBA00022840"/>
    </source>
</evidence>
<keyword evidence="5 9" id="KW-0547">Nucleotide-binding</keyword>
<comment type="similarity">
    <text evidence="1">Belongs to the protein kinase superfamily. CMGC Ser/Thr protein kinase family. CDC2/CDKX subfamily.</text>
</comment>
<dbReference type="Proteomes" id="UP000251960">
    <property type="component" value="Chromosome 1"/>
</dbReference>
<dbReference type="SMR" id="A0A317Y652"/>
<name>A0A317Y652_MAIZE</name>
<dbReference type="ExpressionAtlas" id="A0A317Y652">
    <property type="expression patterns" value="baseline and differential"/>
</dbReference>
<dbReference type="Pfam" id="PF00069">
    <property type="entry name" value="Pkinase"/>
    <property type="match status" value="1"/>
</dbReference>
<dbReference type="FunFam" id="1.10.510.10:FF:000620">
    <property type="entry name" value="Putative serine/threonine-protein kinase"/>
    <property type="match status" value="1"/>
</dbReference>
<feature type="compositionally biased region" description="Low complexity" evidence="10">
    <location>
        <begin position="600"/>
        <end position="610"/>
    </location>
</feature>
<dbReference type="GO" id="GO:0005524">
    <property type="term" value="F:ATP binding"/>
    <property type="evidence" value="ECO:0007669"/>
    <property type="project" value="UniProtKB-UniRule"/>
</dbReference>
<feature type="region of interest" description="Disordered" evidence="10">
    <location>
        <begin position="510"/>
        <end position="549"/>
    </location>
</feature>
<dbReference type="InterPro" id="IPR050108">
    <property type="entry name" value="CDK"/>
</dbReference>
<feature type="region of interest" description="Disordered" evidence="10">
    <location>
        <begin position="1"/>
        <end position="23"/>
    </location>
</feature>
<dbReference type="EMBL" id="NCVQ01000001">
    <property type="protein sequence ID" value="PWZ53696.1"/>
    <property type="molecule type" value="Genomic_DNA"/>
</dbReference>
<evidence type="ECO:0000256" key="5">
    <source>
        <dbReference type="ARBA" id="ARBA00022741"/>
    </source>
</evidence>
<organism evidence="12">
    <name type="scientific">Zea mays</name>
    <name type="common">Maize</name>
    <dbReference type="NCBI Taxonomy" id="4577"/>
    <lineage>
        <taxon>Eukaryota</taxon>
        <taxon>Viridiplantae</taxon>
        <taxon>Streptophyta</taxon>
        <taxon>Embryophyta</taxon>
        <taxon>Tracheophyta</taxon>
        <taxon>Spermatophyta</taxon>
        <taxon>Magnoliopsida</taxon>
        <taxon>Liliopsida</taxon>
        <taxon>Poales</taxon>
        <taxon>Poaceae</taxon>
        <taxon>PACMAD clade</taxon>
        <taxon>Panicoideae</taxon>
        <taxon>Andropogonodae</taxon>
        <taxon>Andropogoneae</taxon>
        <taxon>Tripsacinae</taxon>
        <taxon>Zea</taxon>
    </lineage>
</organism>
<evidence type="ECO:0000256" key="8">
    <source>
        <dbReference type="ARBA" id="ARBA00049280"/>
    </source>
</evidence>
<dbReference type="AlphaFoldDB" id="A0A317Y652"/>
<feature type="binding site" evidence="9">
    <location>
        <position position="152"/>
    </location>
    <ligand>
        <name>ATP</name>
        <dbReference type="ChEBI" id="CHEBI:30616"/>
    </ligand>
</feature>
<dbReference type="PANTHER" id="PTHR24056:SF522">
    <property type="entry name" value="OS12G0577700 PROTEIN"/>
    <property type="match status" value="1"/>
</dbReference>
<dbReference type="EC" id="2.7.11.23" evidence="2"/>
<evidence type="ECO:0000313" key="12">
    <source>
        <dbReference type="EMBL" id="PWZ53696.1"/>
    </source>
</evidence>
<evidence type="ECO:0000256" key="9">
    <source>
        <dbReference type="PROSITE-ProRule" id="PRU10141"/>
    </source>
</evidence>
<comment type="catalytic activity">
    <reaction evidence="8">
        <text>[DNA-directed RNA polymerase] + ATP = phospho-[DNA-directed RNA polymerase] + ADP + H(+)</text>
        <dbReference type="Rhea" id="RHEA:10216"/>
        <dbReference type="Rhea" id="RHEA-COMP:11321"/>
        <dbReference type="Rhea" id="RHEA-COMP:11322"/>
        <dbReference type="ChEBI" id="CHEBI:15378"/>
        <dbReference type="ChEBI" id="CHEBI:30616"/>
        <dbReference type="ChEBI" id="CHEBI:43176"/>
        <dbReference type="ChEBI" id="CHEBI:68546"/>
        <dbReference type="ChEBI" id="CHEBI:456216"/>
        <dbReference type="EC" id="2.7.11.23"/>
    </reaction>
</comment>
<keyword evidence="7 9" id="KW-0067">ATP-binding</keyword>
<dbReference type="SUPFAM" id="SSF56112">
    <property type="entry name" value="Protein kinase-like (PK-like)"/>
    <property type="match status" value="1"/>
</dbReference>
<dbReference type="InterPro" id="IPR008271">
    <property type="entry name" value="Ser/Thr_kinase_AS"/>
</dbReference>
<evidence type="ECO:0000256" key="1">
    <source>
        <dbReference type="ARBA" id="ARBA00006485"/>
    </source>
</evidence>
<proteinExistence type="inferred from homology"/>
<dbReference type="InterPro" id="IPR011009">
    <property type="entry name" value="Kinase-like_dom_sf"/>
</dbReference>
<keyword evidence="3" id="KW-0597">Phosphoprotein</keyword>
<feature type="region of interest" description="Disordered" evidence="10">
    <location>
        <begin position="431"/>
        <end position="455"/>
    </location>
</feature>
<feature type="compositionally biased region" description="Low complexity" evidence="10">
    <location>
        <begin position="568"/>
        <end position="591"/>
    </location>
</feature>
<dbReference type="GO" id="GO:0008353">
    <property type="term" value="F:RNA polymerase II CTD heptapeptide repeat kinase activity"/>
    <property type="evidence" value="ECO:0007669"/>
    <property type="project" value="UniProtKB-EC"/>
</dbReference>
<dbReference type="Gene3D" id="3.30.200.20">
    <property type="entry name" value="Phosphorylase Kinase, domain 1"/>
    <property type="match status" value="1"/>
</dbReference>
<dbReference type="OrthoDB" id="616493at2759"/>
<accession>A0A317Y652</accession>
<sequence>MGCAVSRPGVVSSPSYEDDVSSCSYNMSRSASASADLGSASASASAMSIWSRPVRLEAFKDDDEDERRRRRSGREAAVAAAARLGSVRPCVEGEQAAAGWPAWLSAVAAEAVHGWVPLRADGFEKLEKVGQGTYSSVFRARELATGRLVALKKVRFDSVEPESVRFMAREILILRRLQGHPNVVGLEGLVTSRSSPSIYLVFEYLEHDLAGLSSSPDITFTESQIKCYMRQLLEGLAHCHARGVMHRDIKCANLLVSDGGELKVADFGLANLFAPAPAAPLTSRVVTLWYRPPELLLGATAYEPSVDLWSAGCVFAEMHARRPVLQGRTEVEQIHKIFKLCGSPPDHFWRRSGLSHAAVFRPQQPYPSRLRDTFAASMPDHAFRLLAMLLSLDPAARGTAAAALDAEYFTTAPYACDPGSLPKYAPNKEMDAKFREESRRRSNLRSQGGEGAKRLSWGHKSMQLQDTNQSHVHAEESLPVVAKSGAAVARNDGDSRLLVDLEPVPAIRFSKRHGDDGAGDHAPPYAKTLSSSFKEPARVADRRPLSGPGQLAASTGFAWAKKPRSVARSSTAAAAVTKRSYSKGSGTKNNSSGGGDRARTTSAATATEAAAPYEVEKQEVIKQWAQAADAFSASEAYSSRFRQTLAARQLKNGKMYKGKVSRVDHSGPLLSQPRRIDEFLLHSHEQQVRQAGRRPWFKKGSKKEQHRWQRHGMITLKRRDQNRRCCEQMKGMERVGP</sequence>
<dbReference type="CDD" id="cd07840">
    <property type="entry name" value="STKc_CDK9_like"/>
    <property type="match status" value="1"/>
</dbReference>
<dbReference type="SMART" id="SM00220">
    <property type="entry name" value="S_TKc"/>
    <property type="match status" value="1"/>
</dbReference>
<dbReference type="PROSITE" id="PS00108">
    <property type="entry name" value="PROTEIN_KINASE_ST"/>
    <property type="match status" value="1"/>
</dbReference>
<evidence type="ECO:0000256" key="10">
    <source>
        <dbReference type="SAM" id="MobiDB-lite"/>
    </source>
</evidence>
<evidence type="ECO:0000256" key="4">
    <source>
        <dbReference type="ARBA" id="ARBA00022679"/>
    </source>
</evidence>
<reference evidence="12" key="1">
    <citation type="journal article" date="2018" name="Nat. Genet.">
        <title>Extensive intraspecific gene order and gene structural variations between Mo17 and other maize genomes.</title>
        <authorList>
            <person name="Sun S."/>
            <person name="Zhou Y."/>
            <person name="Chen J."/>
            <person name="Shi J."/>
            <person name="Zhao H."/>
            <person name="Zhao H."/>
            <person name="Song W."/>
            <person name="Zhang M."/>
            <person name="Cui Y."/>
            <person name="Dong X."/>
            <person name="Liu H."/>
            <person name="Ma X."/>
            <person name="Jiao Y."/>
            <person name="Wang B."/>
            <person name="Wei X."/>
            <person name="Stein J.C."/>
            <person name="Glaubitz J.C."/>
            <person name="Lu F."/>
            <person name="Yu G."/>
            <person name="Liang C."/>
            <person name="Fengler K."/>
            <person name="Li B."/>
            <person name="Rafalski A."/>
            <person name="Schnable P.S."/>
            <person name="Ware D.H."/>
            <person name="Buckler E.S."/>
            <person name="Lai J."/>
        </authorList>
    </citation>
    <scope>NUCLEOTIDE SEQUENCE [LARGE SCALE GENOMIC DNA]</scope>
    <source>
        <tissue evidence="12">Seedling</tissue>
    </source>
</reference>